<comment type="caution">
    <text evidence="1">The sequence shown here is derived from an EMBL/GenBank/DDBJ whole genome shotgun (WGS) entry which is preliminary data.</text>
</comment>
<gene>
    <name evidence="1" type="ORF">ACFOHH_13565</name>
</gene>
<sequence>MSLMAINALRTSVAKLHPLAPLSGLELAVERGVLTVVKENADFEIGIASNFPADCTSSDVLDAIDHGAHHLAQALQYVEQIFATPRRVAMREAFSAGFDAIEAFMDIVTAARDKNLPLNAAE</sequence>
<accession>A0ABV7DIG0</accession>
<dbReference type="RefSeq" id="WP_257318408.1">
    <property type="nucleotide sequence ID" value="NZ_JANFDG010000054.1"/>
</dbReference>
<name>A0ABV7DIG0_9HYPH</name>
<keyword evidence="2" id="KW-1185">Reference proteome</keyword>
<dbReference type="Proteomes" id="UP001595377">
    <property type="component" value="Unassembled WGS sequence"/>
</dbReference>
<reference evidence="2" key="1">
    <citation type="journal article" date="2019" name="Int. J. Syst. Evol. Microbiol.">
        <title>The Global Catalogue of Microorganisms (GCM) 10K type strain sequencing project: providing services to taxonomists for standard genome sequencing and annotation.</title>
        <authorList>
            <consortium name="The Broad Institute Genomics Platform"/>
            <consortium name="The Broad Institute Genome Sequencing Center for Infectious Disease"/>
            <person name="Wu L."/>
            <person name="Ma J."/>
        </authorList>
    </citation>
    <scope>NUCLEOTIDE SEQUENCE [LARGE SCALE GENOMIC DNA]</scope>
    <source>
        <strain evidence="2">KCTC 52677</strain>
    </source>
</reference>
<dbReference type="EMBL" id="JBHRSP010000021">
    <property type="protein sequence ID" value="MFC3074135.1"/>
    <property type="molecule type" value="Genomic_DNA"/>
</dbReference>
<protein>
    <submittedName>
        <fullName evidence="1">Uncharacterized protein</fullName>
    </submittedName>
</protein>
<proteinExistence type="predicted"/>
<evidence type="ECO:0000313" key="2">
    <source>
        <dbReference type="Proteomes" id="UP001595377"/>
    </source>
</evidence>
<organism evidence="1 2">
    <name type="scientific">Shinella pollutisoli</name>
    <dbReference type="NCBI Taxonomy" id="2250594"/>
    <lineage>
        <taxon>Bacteria</taxon>
        <taxon>Pseudomonadati</taxon>
        <taxon>Pseudomonadota</taxon>
        <taxon>Alphaproteobacteria</taxon>
        <taxon>Hyphomicrobiales</taxon>
        <taxon>Rhizobiaceae</taxon>
        <taxon>Shinella</taxon>
    </lineage>
</organism>
<evidence type="ECO:0000313" key="1">
    <source>
        <dbReference type="EMBL" id="MFC3074135.1"/>
    </source>
</evidence>